<dbReference type="CDD" id="cd00130">
    <property type="entry name" value="PAS"/>
    <property type="match status" value="2"/>
</dbReference>
<keyword evidence="6" id="KW-0804">Transcription</keyword>
<keyword evidence="3" id="KW-0090">Biological rhythms</keyword>
<feature type="domain" description="PAS" evidence="9">
    <location>
        <begin position="106"/>
        <end position="176"/>
    </location>
</feature>
<feature type="domain" description="PAS" evidence="9">
    <location>
        <begin position="282"/>
        <end position="334"/>
    </location>
</feature>
<evidence type="ECO:0000256" key="5">
    <source>
        <dbReference type="ARBA" id="ARBA00023159"/>
    </source>
</evidence>
<dbReference type="Pfam" id="PF14598">
    <property type="entry name" value="PAS_11"/>
    <property type="match status" value="1"/>
</dbReference>
<dbReference type="PROSITE" id="PS50888">
    <property type="entry name" value="BHLH"/>
    <property type="match status" value="1"/>
</dbReference>
<dbReference type="NCBIfam" id="TIGR00229">
    <property type="entry name" value="sensory_box"/>
    <property type="match status" value="1"/>
</dbReference>
<feature type="domain" description="BHLH" evidence="10">
    <location>
        <begin position="32"/>
        <end position="82"/>
    </location>
</feature>
<dbReference type="SUPFAM" id="SSF47459">
    <property type="entry name" value="HLH, helix-loop-helix DNA-binding domain"/>
    <property type="match status" value="1"/>
</dbReference>
<dbReference type="Gene3D" id="4.10.280.10">
    <property type="entry name" value="Helix-loop-helix DNA-binding domain"/>
    <property type="match status" value="1"/>
</dbReference>
<evidence type="ECO:0000256" key="7">
    <source>
        <dbReference type="ARBA" id="ARBA00023242"/>
    </source>
</evidence>
<evidence type="ECO:0000313" key="11">
    <source>
        <dbReference type="EMBL" id="CAG5113035.1"/>
    </source>
</evidence>
<dbReference type="InterPro" id="IPR013767">
    <property type="entry name" value="PAS_fold"/>
</dbReference>
<proteinExistence type="predicted"/>
<evidence type="ECO:0000256" key="8">
    <source>
        <dbReference type="SAM" id="MobiDB-lite"/>
    </source>
</evidence>
<keyword evidence="4" id="KW-0238">DNA-binding</keyword>
<dbReference type="PRINTS" id="PR00785">
    <property type="entry name" value="NCTRNSLOCATR"/>
</dbReference>
<gene>
    <name evidence="11" type="ORF">OKIOD_LOCUS15950</name>
</gene>
<accession>A0ABN7TA53</accession>
<feature type="region of interest" description="Disordered" evidence="8">
    <location>
        <begin position="446"/>
        <end position="465"/>
    </location>
</feature>
<dbReference type="InterPro" id="IPR047230">
    <property type="entry name" value="CLOCK-like"/>
</dbReference>
<evidence type="ECO:0000256" key="6">
    <source>
        <dbReference type="ARBA" id="ARBA00023163"/>
    </source>
</evidence>
<dbReference type="PANTHER" id="PTHR46055">
    <property type="entry name" value="CIRCADIAN LOCOMOTER OUTPUT CYCLES PROTEIN KAPUT"/>
    <property type="match status" value="1"/>
</dbReference>
<evidence type="ECO:0000256" key="3">
    <source>
        <dbReference type="ARBA" id="ARBA00023108"/>
    </source>
</evidence>
<protein>
    <submittedName>
        <fullName evidence="11">Oidioi.mRNA.OKI2018_I69.chr2.g7185.t1.cds</fullName>
    </submittedName>
</protein>
<evidence type="ECO:0000259" key="9">
    <source>
        <dbReference type="PROSITE" id="PS50112"/>
    </source>
</evidence>
<dbReference type="InterPro" id="IPR001067">
    <property type="entry name" value="Nuc_translocat"/>
</dbReference>
<dbReference type="InterPro" id="IPR036638">
    <property type="entry name" value="HLH_DNA-bd_sf"/>
</dbReference>
<dbReference type="SMART" id="SM00353">
    <property type="entry name" value="HLH"/>
    <property type="match status" value="1"/>
</dbReference>
<dbReference type="InterPro" id="IPR035965">
    <property type="entry name" value="PAS-like_dom_sf"/>
</dbReference>
<name>A0ABN7TA53_OIKDI</name>
<dbReference type="Pfam" id="PF00010">
    <property type="entry name" value="HLH"/>
    <property type="match status" value="1"/>
</dbReference>
<feature type="compositionally biased region" description="Acidic residues" evidence="8">
    <location>
        <begin position="14"/>
        <end position="27"/>
    </location>
</feature>
<dbReference type="EMBL" id="OU015567">
    <property type="protein sequence ID" value="CAG5113035.1"/>
    <property type="molecule type" value="Genomic_DNA"/>
</dbReference>
<reference evidence="11 12" key="1">
    <citation type="submission" date="2021-04" db="EMBL/GenBank/DDBJ databases">
        <authorList>
            <person name="Bliznina A."/>
        </authorList>
    </citation>
    <scope>NUCLEOTIDE SEQUENCE [LARGE SCALE GENOMIC DNA]</scope>
</reference>
<dbReference type="InterPro" id="IPR011598">
    <property type="entry name" value="bHLH_dom"/>
</dbReference>
<keyword evidence="7" id="KW-0539">Nucleus</keyword>
<keyword evidence="12" id="KW-1185">Reference proteome</keyword>
<evidence type="ECO:0000256" key="4">
    <source>
        <dbReference type="ARBA" id="ARBA00023125"/>
    </source>
</evidence>
<keyword evidence="2" id="KW-0805">Transcription regulation</keyword>
<dbReference type="Gene3D" id="3.30.450.20">
    <property type="entry name" value="PAS domain"/>
    <property type="match status" value="2"/>
</dbReference>
<dbReference type="InterPro" id="IPR000014">
    <property type="entry name" value="PAS"/>
</dbReference>
<keyword evidence="1" id="KW-0677">Repeat</keyword>
<dbReference type="PANTHER" id="PTHR46055:SF3">
    <property type="entry name" value="CIRCADIAN LOCOMOTER OUTPUT CYCLES PROTEIN KAPUT"/>
    <property type="match status" value="1"/>
</dbReference>
<dbReference type="SMART" id="SM00091">
    <property type="entry name" value="PAS"/>
    <property type="match status" value="2"/>
</dbReference>
<dbReference type="SUPFAM" id="SSF55785">
    <property type="entry name" value="PYP-like sensor domain (PAS domain)"/>
    <property type="match status" value="2"/>
</dbReference>
<evidence type="ECO:0000256" key="2">
    <source>
        <dbReference type="ARBA" id="ARBA00023015"/>
    </source>
</evidence>
<feature type="compositionally biased region" description="Basic and acidic residues" evidence="8">
    <location>
        <begin position="456"/>
        <end position="465"/>
    </location>
</feature>
<dbReference type="PROSITE" id="PS50112">
    <property type="entry name" value="PAS"/>
    <property type="match status" value="2"/>
</dbReference>
<evidence type="ECO:0000313" key="12">
    <source>
        <dbReference type="Proteomes" id="UP001158576"/>
    </source>
</evidence>
<sequence>MNIKTEACMDFDDNMAWGDDLDDGNEDEKDKTKRKSRNQSEKKRRDQFNILINELMTLVAGSNRKMDKSTVLQATISFLKRNKEMSAQTSQQKEVTEQWKPPYISNAEFSQLMLESLDGFLIAICKSGQVIYVSENITPVLGHTPETLMNESFFQFVHDAERSDIFAKLSQGQAQESSQNHMLNNVEPFPVPQGLESSEVQFSCHLRRGNPEMDLSNDFEHCILKGTFRRFTQNTFCGLNSLVDVNTEDNTCFVGICRLSSPLYIKDLAITDKNASEFSVRLSLEGKFVHVEGKSCSALGYSSLELLGKSYFDLVHVDDLEKIEESFGKLLQCGELQAPLYRLMTKGRQWLWVQPRLYVQYHQWSRKAESINVTHFVVTYQDVLAHLSKERKRRERERQEIELAESKTVSTSSAVQNGQIKFEIKDMQLPAITIDSVGEKVSIPKIGEESNETPEEQLKKIQDESKEKESRLMNVIQQYEDELKRVKEELNIYQRRDKTIAMNPIPKPDNGHPKVSLPHKVEQPGPARLPHPSVLQQMQQHANAQINPLMGQLPFGLASMPNALKTSMGIPIPNLNSFQPGQNPLAGMNLQGLGALGPRPAHFSEHGRRQPNAAELAFFQQQQQNQHPHHPHQPPQ</sequence>
<dbReference type="Pfam" id="PF00989">
    <property type="entry name" value="PAS"/>
    <property type="match status" value="1"/>
</dbReference>
<evidence type="ECO:0000256" key="1">
    <source>
        <dbReference type="ARBA" id="ARBA00022737"/>
    </source>
</evidence>
<feature type="region of interest" description="Disordered" evidence="8">
    <location>
        <begin position="14"/>
        <end position="43"/>
    </location>
</feature>
<keyword evidence="5" id="KW-0010">Activator</keyword>
<evidence type="ECO:0000259" key="10">
    <source>
        <dbReference type="PROSITE" id="PS50888"/>
    </source>
</evidence>
<dbReference type="Proteomes" id="UP001158576">
    <property type="component" value="Chromosome 2"/>
</dbReference>
<organism evidence="11 12">
    <name type="scientific">Oikopleura dioica</name>
    <name type="common">Tunicate</name>
    <dbReference type="NCBI Taxonomy" id="34765"/>
    <lineage>
        <taxon>Eukaryota</taxon>
        <taxon>Metazoa</taxon>
        <taxon>Chordata</taxon>
        <taxon>Tunicata</taxon>
        <taxon>Appendicularia</taxon>
        <taxon>Copelata</taxon>
        <taxon>Oikopleuridae</taxon>
        <taxon>Oikopleura</taxon>
    </lineage>
</organism>